<evidence type="ECO:0000313" key="3">
    <source>
        <dbReference type="Proteomes" id="UP001652628"/>
    </source>
</evidence>
<reference evidence="4" key="2">
    <citation type="submission" date="2025-08" db="UniProtKB">
        <authorList>
            <consortium name="RefSeq"/>
        </authorList>
    </citation>
    <scope>IDENTIFICATION</scope>
</reference>
<sequence>MRRPPDLDLPRLSTRTALFEPKFLTITRTDNETFEKVSPFVIKKVIDFTCDGEVESCNKNRNGTLLVKTKGANQAYRLLKLTQFHNFTVSVTEHESLNFSKVVIYSYELRNIDELDILNELKSQKVTNIEKICIMKNKILQESGLITVTFGSTTLPETLMIGYERVRVRPHIPRPLKCRNCLKFGHPTKFCRSHKTCSNCSAEAHTTEDIECDKPKFCINCMYDINNQFNHSPLDKICPAFIKQKEITTRIYNMRHIHQSTPYSKITSTNQPTTTVSEAQKTASTQAPTSTSTNRQLRSYTDIMDHQPTTSSKRTVIEEMETEISSDSTTTLPKKKMTESDHGSKSGHGVSYSITTDTRIIKTALPHSSVFTAEVAAIYAACDYAVSQKKRFVSCSDSLSSLQSIANISNQSFYTARIRDILNSHQSYIKLVWIPGHTNITGNDTADAAAKEAHLFPHLYENNYNYKVTQLFIKQNFKKQFASLWENTSDHYKLINPNKLSLKNYNIKANDINRQDLVKFSRLRLGHSKLTYEHIINKQAAPQCERCNTSITIKHILLECPLFLSVRNQFLPSNPSELLTPNTPNIIASMNFLKAIKLYHVI</sequence>
<evidence type="ECO:0000313" key="4">
    <source>
        <dbReference type="RefSeq" id="XP_070854507.1"/>
    </source>
</evidence>
<reference evidence="3" key="1">
    <citation type="submission" date="2025-05" db="UniProtKB">
        <authorList>
            <consortium name="RefSeq"/>
        </authorList>
    </citation>
    <scope>NUCLEOTIDE SEQUENCE [LARGE SCALE GENOMIC DNA]</scope>
</reference>
<feature type="region of interest" description="Disordered" evidence="1">
    <location>
        <begin position="263"/>
        <end position="294"/>
    </location>
</feature>
<organism evidence="3 4">
    <name type="scientific">Drosophila suzukii</name>
    <name type="common">Spotted-wing drosophila fruit fly</name>
    <dbReference type="NCBI Taxonomy" id="28584"/>
    <lineage>
        <taxon>Eukaryota</taxon>
        <taxon>Metazoa</taxon>
        <taxon>Ecdysozoa</taxon>
        <taxon>Arthropoda</taxon>
        <taxon>Hexapoda</taxon>
        <taxon>Insecta</taxon>
        <taxon>Pterygota</taxon>
        <taxon>Neoptera</taxon>
        <taxon>Endopterygota</taxon>
        <taxon>Diptera</taxon>
        <taxon>Brachycera</taxon>
        <taxon>Muscomorpha</taxon>
        <taxon>Ephydroidea</taxon>
        <taxon>Drosophilidae</taxon>
        <taxon>Drosophila</taxon>
        <taxon>Sophophora</taxon>
    </lineage>
</organism>
<proteinExistence type="predicted"/>
<keyword evidence="3" id="KW-1185">Reference proteome</keyword>
<dbReference type="Gene3D" id="3.30.420.10">
    <property type="entry name" value="Ribonuclease H-like superfamily/Ribonuclease H"/>
    <property type="match status" value="1"/>
</dbReference>
<protein>
    <recommendedName>
        <fullName evidence="2">RNase H type-1 domain-containing protein</fullName>
    </recommendedName>
</protein>
<dbReference type="Proteomes" id="UP001652628">
    <property type="component" value="Chromosome 2"/>
</dbReference>
<dbReference type="GeneID" id="139354140"/>
<dbReference type="CDD" id="cd09276">
    <property type="entry name" value="Rnase_HI_RT_non_LTR"/>
    <property type="match status" value="1"/>
</dbReference>
<evidence type="ECO:0000256" key="1">
    <source>
        <dbReference type="SAM" id="MobiDB-lite"/>
    </source>
</evidence>
<dbReference type="SUPFAM" id="SSF53098">
    <property type="entry name" value="Ribonuclease H-like"/>
    <property type="match status" value="1"/>
</dbReference>
<dbReference type="InterPro" id="IPR036397">
    <property type="entry name" value="RNaseH_sf"/>
</dbReference>
<accession>A0ABM4TX20</accession>
<feature type="compositionally biased region" description="Polar residues" evidence="1">
    <location>
        <begin position="263"/>
        <end position="278"/>
    </location>
</feature>
<feature type="compositionally biased region" description="Low complexity" evidence="1">
    <location>
        <begin position="279"/>
        <end position="293"/>
    </location>
</feature>
<gene>
    <name evidence="4" type="primary">LOC139354140</name>
</gene>
<feature type="region of interest" description="Disordered" evidence="1">
    <location>
        <begin position="321"/>
        <end position="349"/>
    </location>
</feature>
<feature type="domain" description="RNase H type-1" evidence="2">
    <location>
        <begin position="333"/>
        <end position="455"/>
    </location>
</feature>
<dbReference type="RefSeq" id="XP_070854507.1">
    <property type="nucleotide sequence ID" value="XM_070998406.1"/>
</dbReference>
<dbReference type="InterPro" id="IPR002156">
    <property type="entry name" value="RNaseH_domain"/>
</dbReference>
<dbReference type="InterPro" id="IPR012337">
    <property type="entry name" value="RNaseH-like_sf"/>
</dbReference>
<name>A0ABM4TX20_DROSZ</name>
<dbReference type="PROSITE" id="PS50879">
    <property type="entry name" value="RNASE_H_1"/>
    <property type="match status" value="1"/>
</dbReference>
<evidence type="ECO:0000259" key="2">
    <source>
        <dbReference type="PROSITE" id="PS50879"/>
    </source>
</evidence>